<sequence>MTQLKTMPLPWLCAFSSIIGHLSSAHAFMFLLTRLLYSMARDGMIFSVFGRINRNTNSPIFSTFIFTVILGALGMYLRTEYMWTIARASGNISKEVIAVCLLIRRYRCEEEVTEEDPLNRWVLINYPRSLKYPSKQTERISMLLIFIAVLCIMASGILFRVFVEDAQLSHPLIRTGFVISLTLFFFFTFCLMQQPQNKRDIYYTVRGVPFVPLTVVGILEIMGWDSEIYPRKEIFIWLFIGIIFYLSYSRKYSIERSFLYSDGERWGRLQRANNIERRIVNIIPDPNDPAYIIFMRTQRRRNIVSSLFQDKEIERELYEIEMRDEAVNTGGSLSFVPQMDNNKVPSDENNNK</sequence>
<reference evidence="4" key="1">
    <citation type="submission" date="2022-01" db="EMBL/GenBank/DDBJ databases">
        <authorList>
            <person name="King R."/>
        </authorList>
    </citation>
    <scope>NUCLEOTIDE SEQUENCE</scope>
</reference>
<gene>
    <name evidence="4" type="ORF">NEZAVI_LOCUS6582</name>
</gene>
<dbReference type="Proteomes" id="UP001152798">
    <property type="component" value="Chromosome 3"/>
</dbReference>
<proteinExistence type="predicted"/>
<name>A0A9P0H720_NEZVI</name>
<dbReference type="PANTHER" id="PTHR43243">
    <property type="entry name" value="INNER MEMBRANE TRANSPORTER YGJI-RELATED"/>
    <property type="match status" value="1"/>
</dbReference>
<organism evidence="4 5">
    <name type="scientific">Nezara viridula</name>
    <name type="common">Southern green stink bug</name>
    <name type="synonym">Cimex viridulus</name>
    <dbReference type="NCBI Taxonomy" id="85310"/>
    <lineage>
        <taxon>Eukaryota</taxon>
        <taxon>Metazoa</taxon>
        <taxon>Ecdysozoa</taxon>
        <taxon>Arthropoda</taxon>
        <taxon>Hexapoda</taxon>
        <taxon>Insecta</taxon>
        <taxon>Pterygota</taxon>
        <taxon>Neoptera</taxon>
        <taxon>Paraneoptera</taxon>
        <taxon>Hemiptera</taxon>
        <taxon>Heteroptera</taxon>
        <taxon>Panheteroptera</taxon>
        <taxon>Pentatomomorpha</taxon>
        <taxon>Pentatomoidea</taxon>
        <taxon>Pentatomidae</taxon>
        <taxon>Pentatominae</taxon>
        <taxon>Nezara</taxon>
    </lineage>
</organism>
<dbReference type="AlphaFoldDB" id="A0A9P0H720"/>
<keyword evidence="5" id="KW-1185">Reference proteome</keyword>
<feature type="transmembrane region" description="Helical" evidence="3">
    <location>
        <begin position="140"/>
        <end position="159"/>
    </location>
</feature>
<feature type="transmembrane region" description="Helical" evidence="3">
    <location>
        <begin position="203"/>
        <end position="222"/>
    </location>
</feature>
<dbReference type="EMBL" id="OV725079">
    <property type="protein sequence ID" value="CAH1396529.1"/>
    <property type="molecule type" value="Genomic_DNA"/>
</dbReference>
<feature type="transmembrane region" description="Helical" evidence="3">
    <location>
        <begin position="57"/>
        <end position="77"/>
    </location>
</feature>
<feature type="transmembrane region" description="Helical" evidence="3">
    <location>
        <begin position="234"/>
        <end position="249"/>
    </location>
</feature>
<feature type="region of interest" description="Disordered" evidence="2">
    <location>
        <begin position="331"/>
        <end position="352"/>
    </location>
</feature>
<keyword evidence="3" id="KW-1133">Transmembrane helix</keyword>
<evidence type="ECO:0000256" key="2">
    <source>
        <dbReference type="SAM" id="MobiDB-lite"/>
    </source>
</evidence>
<dbReference type="GO" id="GO:0015171">
    <property type="term" value="F:amino acid transmembrane transporter activity"/>
    <property type="evidence" value="ECO:0007669"/>
    <property type="project" value="TreeGrafter"/>
</dbReference>
<feature type="transmembrane region" description="Helical" evidence="3">
    <location>
        <begin position="12"/>
        <end position="37"/>
    </location>
</feature>
<evidence type="ECO:0000256" key="1">
    <source>
        <dbReference type="ARBA" id="ARBA00022448"/>
    </source>
</evidence>
<protein>
    <submittedName>
        <fullName evidence="4">Uncharacterized protein</fullName>
    </submittedName>
</protein>
<feature type="transmembrane region" description="Helical" evidence="3">
    <location>
        <begin position="171"/>
        <end position="191"/>
    </location>
</feature>
<dbReference type="PANTHER" id="PTHR43243:SF4">
    <property type="entry name" value="CATIONIC AMINO ACID TRANSPORTER 4"/>
    <property type="match status" value="1"/>
</dbReference>
<keyword evidence="3" id="KW-0472">Membrane</keyword>
<evidence type="ECO:0000313" key="4">
    <source>
        <dbReference type="EMBL" id="CAH1396529.1"/>
    </source>
</evidence>
<keyword evidence="3" id="KW-0812">Transmembrane</keyword>
<accession>A0A9P0H720</accession>
<evidence type="ECO:0000313" key="5">
    <source>
        <dbReference type="Proteomes" id="UP001152798"/>
    </source>
</evidence>
<evidence type="ECO:0000256" key="3">
    <source>
        <dbReference type="SAM" id="Phobius"/>
    </source>
</evidence>
<keyword evidence="1" id="KW-0813">Transport</keyword>
<dbReference type="Gene3D" id="1.20.1740.10">
    <property type="entry name" value="Amino acid/polyamine transporter I"/>
    <property type="match status" value="1"/>
</dbReference>
<dbReference type="GO" id="GO:0005886">
    <property type="term" value="C:plasma membrane"/>
    <property type="evidence" value="ECO:0007669"/>
    <property type="project" value="TreeGrafter"/>
</dbReference>